<protein>
    <recommendedName>
        <fullName evidence="7">LIM zinc-binding domain-containing protein</fullName>
    </recommendedName>
</protein>
<dbReference type="PROSITE" id="PS50023">
    <property type="entry name" value="LIM_DOMAIN_2"/>
    <property type="match status" value="2"/>
</dbReference>
<dbReference type="GO" id="GO:0005634">
    <property type="term" value="C:nucleus"/>
    <property type="evidence" value="ECO:0007669"/>
    <property type="project" value="TreeGrafter"/>
</dbReference>
<dbReference type="PANTHER" id="PTHR24205">
    <property type="entry name" value="FOUR AND A HALF LIM DOMAINS PROTEIN"/>
    <property type="match status" value="1"/>
</dbReference>
<evidence type="ECO:0000256" key="3">
    <source>
        <dbReference type="ARBA" id="ARBA00022833"/>
    </source>
</evidence>
<keyword evidence="9" id="KW-1185">Reference proteome</keyword>
<dbReference type="EMBL" id="JARPMG010000010">
    <property type="protein sequence ID" value="KAJ8097922.1"/>
    <property type="molecule type" value="Genomic_DNA"/>
</dbReference>
<evidence type="ECO:0000256" key="6">
    <source>
        <dbReference type="SAM" id="MobiDB-lite"/>
    </source>
</evidence>
<dbReference type="PANTHER" id="PTHR24205:SF16">
    <property type="entry name" value="GH01042P-RELATED"/>
    <property type="match status" value="1"/>
</dbReference>
<dbReference type="GO" id="GO:0030695">
    <property type="term" value="F:GTPase regulator activity"/>
    <property type="evidence" value="ECO:0007669"/>
    <property type="project" value="UniProtKB-ARBA"/>
</dbReference>
<comment type="caution">
    <text evidence="8">The sequence shown here is derived from an EMBL/GenBank/DDBJ whole genome shotgun (WGS) entry which is preliminary data.</text>
</comment>
<evidence type="ECO:0000256" key="2">
    <source>
        <dbReference type="ARBA" id="ARBA00022737"/>
    </source>
</evidence>
<keyword evidence="1 5" id="KW-0479">Metal-binding</keyword>
<evidence type="ECO:0000256" key="5">
    <source>
        <dbReference type="PROSITE-ProRule" id="PRU00125"/>
    </source>
</evidence>
<name>A0AAD7QQB4_9ASCO</name>
<feature type="region of interest" description="Disordered" evidence="6">
    <location>
        <begin position="102"/>
        <end position="148"/>
    </location>
</feature>
<evidence type="ECO:0000259" key="7">
    <source>
        <dbReference type="PROSITE" id="PS50023"/>
    </source>
</evidence>
<reference evidence="8" key="1">
    <citation type="submission" date="2023-03" db="EMBL/GenBank/DDBJ databases">
        <title>Near-Complete genome sequence of Lipomyces tetrasporous NRRL Y-64009, an oleaginous yeast capable of growing on lignocellulosic hydrolysates.</title>
        <authorList>
            <consortium name="Lawrence Berkeley National Laboratory"/>
            <person name="Jagtap S.S."/>
            <person name="Liu J.-J."/>
            <person name="Walukiewicz H.E."/>
            <person name="Pangilinan J."/>
            <person name="Lipzen A."/>
            <person name="Ahrendt S."/>
            <person name="Koriabine M."/>
            <person name="Cobaugh K."/>
            <person name="Salamov A."/>
            <person name="Yoshinaga Y."/>
            <person name="Ng V."/>
            <person name="Daum C."/>
            <person name="Grigoriev I.V."/>
            <person name="Slininger P.J."/>
            <person name="Dien B.S."/>
            <person name="Jin Y.-S."/>
            <person name="Rao C.V."/>
        </authorList>
    </citation>
    <scope>NUCLEOTIDE SEQUENCE</scope>
    <source>
        <strain evidence="8">NRRL Y-64009</strain>
    </source>
</reference>
<dbReference type="CDD" id="cd08368">
    <property type="entry name" value="LIM"/>
    <property type="match status" value="1"/>
</dbReference>
<evidence type="ECO:0000313" key="8">
    <source>
        <dbReference type="EMBL" id="KAJ8097922.1"/>
    </source>
</evidence>
<evidence type="ECO:0000256" key="4">
    <source>
        <dbReference type="ARBA" id="ARBA00023038"/>
    </source>
</evidence>
<dbReference type="GO" id="GO:0003712">
    <property type="term" value="F:transcription coregulator activity"/>
    <property type="evidence" value="ECO:0007669"/>
    <property type="project" value="TreeGrafter"/>
</dbReference>
<gene>
    <name evidence="8" type="ORF">POJ06DRAFT_25249</name>
</gene>
<proteinExistence type="predicted"/>
<organism evidence="8 9">
    <name type="scientific">Lipomyces tetrasporus</name>
    <dbReference type="NCBI Taxonomy" id="54092"/>
    <lineage>
        <taxon>Eukaryota</taxon>
        <taxon>Fungi</taxon>
        <taxon>Dikarya</taxon>
        <taxon>Ascomycota</taxon>
        <taxon>Saccharomycotina</taxon>
        <taxon>Lipomycetes</taxon>
        <taxon>Lipomycetales</taxon>
        <taxon>Lipomycetaceae</taxon>
        <taxon>Lipomyces</taxon>
    </lineage>
</organism>
<sequence>MADPRMSCMSKDELRHYLSQLENQASAALANHNPSHYNNVLLHKSSSRSLGKKSLTDGPWGESPTRRMLGKERNENTDCKRHGSSNDGLAYESLEDHISERLSSPSIHAHTRARSTPNDTDSTYSSRRDSSEYEQHYHPPPLPPPELLTKKPLPVIYFPRDHPFYQGEPPNAAVSNLDPRINNPLNKNICAQCHKSLSSTKTILKAMGNKYHPHCFQCSHCSLSLEHAAFYPHGGKVYCHLDYHELFSPRCKNCQTPIEDEVITAMGATYHVGHFFCAGCSTPFSSTESYHARDNYAWCHNCFMNRYSTKCWKCDKTIPEGDVIIKVLGRDWCSTCFSCEYRNAPHRLAMMDSSYEMMELLFA</sequence>
<dbReference type="Gene3D" id="2.10.110.10">
    <property type="entry name" value="Cysteine Rich Protein"/>
    <property type="match status" value="3"/>
</dbReference>
<dbReference type="InterPro" id="IPR001781">
    <property type="entry name" value="Znf_LIM"/>
</dbReference>
<accession>A0AAD7QQB4</accession>
<dbReference type="GO" id="GO:0046872">
    <property type="term" value="F:metal ion binding"/>
    <property type="evidence" value="ECO:0007669"/>
    <property type="project" value="UniProtKB-KW"/>
</dbReference>
<feature type="domain" description="LIM zinc-binding" evidence="7">
    <location>
        <begin position="250"/>
        <end position="309"/>
    </location>
</feature>
<feature type="compositionally biased region" description="Basic and acidic residues" evidence="6">
    <location>
        <begin position="126"/>
        <end position="137"/>
    </location>
</feature>
<feature type="domain" description="LIM zinc-binding" evidence="7">
    <location>
        <begin position="188"/>
        <end position="249"/>
    </location>
</feature>
<evidence type="ECO:0000256" key="1">
    <source>
        <dbReference type="ARBA" id="ARBA00022723"/>
    </source>
</evidence>
<feature type="compositionally biased region" description="Basic and acidic residues" evidence="6">
    <location>
        <begin position="69"/>
        <end position="81"/>
    </location>
</feature>
<keyword evidence="2" id="KW-0677">Repeat</keyword>
<evidence type="ECO:0000313" key="9">
    <source>
        <dbReference type="Proteomes" id="UP001217417"/>
    </source>
</evidence>
<dbReference type="PROSITE" id="PS00478">
    <property type="entry name" value="LIM_DOMAIN_1"/>
    <property type="match status" value="2"/>
</dbReference>
<dbReference type="SMART" id="SM00132">
    <property type="entry name" value="LIM"/>
    <property type="match status" value="3"/>
</dbReference>
<dbReference type="RefSeq" id="XP_056041372.1">
    <property type="nucleotide sequence ID" value="XM_056187534.1"/>
</dbReference>
<dbReference type="Pfam" id="PF00412">
    <property type="entry name" value="LIM"/>
    <property type="match status" value="2"/>
</dbReference>
<keyword evidence="4 5" id="KW-0440">LIM domain</keyword>
<dbReference type="GeneID" id="80882700"/>
<dbReference type="AlphaFoldDB" id="A0AAD7QQB4"/>
<dbReference type="Proteomes" id="UP001217417">
    <property type="component" value="Unassembled WGS sequence"/>
</dbReference>
<keyword evidence="3 5" id="KW-0862">Zinc</keyword>
<feature type="compositionally biased region" description="Low complexity" evidence="6">
    <location>
        <begin position="44"/>
        <end position="53"/>
    </location>
</feature>
<feature type="region of interest" description="Disordered" evidence="6">
    <location>
        <begin position="44"/>
        <end position="88"/>
    </location>
</feature>
<dbReference type="SUPFAM" id="SSF57716">
    <property type="entry name" value="Glucocorticoid receptor-like (DNA-binding domain)"/>
    <property type="match status" value="2"/>
</dbReference>